<dbReference type="EMBL" id="KK784963">
    <property type="protein sequence ID" value="KDO57320.1"/>
    <property type="molecule type" value="Genomic_DNA"/>
</dbReference>
<dbReference type="STRING" id="2711.A0A067ETW6"/>
<gene>
    <name evidence="2" type="ORF">CISIN_1g0126252mg</name>
</gene>
<dbReference type="Proteomes" id="UP000027120">
    <property type="component" value="Unassembled WGS sequence"/>
</dbReference>
<feature type="compositionally biased region" description="Basic and acidic residues" evidence="1">
    <location>
        <begin position="1"/>
        <end position="13"/>
    </location>
</feature>
<accession>A0A067ETW6</accession>
<evidence type="ECO:0000313" key="2">
    <source>
        <dbReference type="EMBL" id="KDO57320.1"/>
    </source>
</evidence>
<feature type="non-terminal residue" evidence="2">
    <location>
        <position position="1"/>
    </location>
</feature>
<proteinExistence type="predicted"/>
<keyword evidence="3" id="KW-1185">Reference proteome</keyword>
<name>A0A067ETW6_CITSI</name>
<evidence type="ECO:0000256" key="1">
    <source>
        <dbReference type="SAM" id="MobiDB-lite"/>
    </source>
</evidence>
<dbReference type="AlphaFoldDB" id="A0A067ETW6"/>
<feature type="region of interest" description="Disordered" evidence="1">
    <location>
        <begin position="1"/>
        <end position="45"/>
    </location>
</feature>
<sequence>VKEVQGREFKKEGSLTGSNSKSVNEEDSIDKSSDVDSQSSRQSLDKEDKWLEVAFELKPSENSAFSVIRTRTDKHMKGFVPYKKRIVERDNQLSAVGNGRDQREW</sequence>
<protein>
    <submittedName>
        <fullName evidence="2">Uncharacterized protein</fullName>
    </submittedName>
</protein>
<dbReference type="EMBL" id="KK784963">
    <property type="protein sequence ID" value="KDO57319.1"/>
    <property type="molecule type" value="Genomic_DNA"/>
</dbReference>
<evidence type="ECO:0000313" key="3">
    <source>
        <dbReference type="Proteomes" id="UP000027120"/>
    </source>
</evidence>
<reference evidence="2 3" key="1">
    <citation type="submission" date="2014-04" db="EMBL/GenBank/DDBJ databases">
        <authorList>
            <consortium name="International Citrus Genome Consortium"/>
            <person name="Gmitter F."/>
            <person name="Chen C."/>
            <person name="Farmerie W."/>
            <person name="Harkins T."/>
            <person name="Desany B."/>
            <person name="Mohiuddin M."/>
            <person name="Kodira C."/>
            <person name="Borodovsky M."/>
            <person name="Lomsadze A."/>
            <person name="Burns P."/>
            <person name="Jenkins J."/>
            <person name="Prochnik S."/>
            <person name="Shu S."/>
            <person name="Chapman J."/>
            <person name="Pitluck S."/>
            <person name="Schmutz J."/>
            <person name="Rokhsar D."/>
        </authorList>
    </citation>
    <scope>NUCLEOTIDE SEQUENCE</scope>
</reference>
<dbReference type="EMBL" id="KK784963">
    <property type="protein sequence ID" value="KDO57318.1"/>
    <property type="molecule type" value="Genomic_DNA"/>
</dbReference>
<organism evidence="2 3">
    <name type="scientific">Citrus sinensis</name>
    <name type="common">Sweet orange</name>
    <name type="synonym">Citrus aurantium var. sinensis</name>
    <dbReference type="NCBI Taxonomy" id="2711"/>
    <lineage>
        <taxon>Eukaryota</taxon>
        <taxon>Viridiplantae</taxon>
        <taxon>Streptophyta</taxon>
        <taxon>Embryophyta</taxon>
        <taxon>Tracheophyta</taxon>
        <taxon>Spermatophyta</taxon>
        <taxon>Magnoliopsida</taxon>
        <taxon>eudicotyledons</taxon>
        <taxon>Gunneridae</taxon>
        <taxon>Pentapetalae</taxon>
        <taxon>rosids</taxon>
        <taxon>malvids</taxon>
        <taxon>Sapindales</taxon>
        <taxon>Rutaceae</taxon>
        <taxon>Aurantioideae</taxon>
        <taxon>Citrus</taxon>
    </lineage>
</organism>